<dbReference type="InterPro" id="IPR029047">
    <property type="entry name" value="HSP70_peptide-bd_sf"/>
</dbReference>
<evidence type="ECO:0000256" key="4">
    <source>
        <dbReference type="ARBA" id="ARBA00022553"/>
    </source>
</evidence>
<keyword evidence="6 9" id="KW-0067">ATP-binding</keyword>
<proteinExistence type="evidence at transcript level"/>
<comment type="induction">
    <text evidence="9">By stress conditions e.g. heat shock.</text>
</comment>
<evidence type="ECO:0000256" key="7">
    <source>
        <dbReference type="ARBA" id="ARBA00023016"/>
    </source>
</evidence>
<evidence type="ECO:0000256" key="11">
    <source>
        <dbReference type="SAM" id="MobiDB-lite"/>
    </source>
</evidence>
<name>A0A136Q0L2_9FIRM</name>
<dbReference type="FunFam" id="2.60.34.10:FF:000014">
    <property type="entry name" value="Chaperone protein DnaK HSP70"/>
    <property type="match status" value="1"/>
</dbReference>
<dbReference type="FunFam" id="3.30.420.40:FF:000071">
    <property type="entry name" value="Molecular chaperone DnaK"/>
    <property type="match status" value="1"/>
</dbReference>
<dbReference type="STRING" id="626937.HMPREF3293_02837"/>
<feature type="compositionally biased region" description="Low complexity" evidence="11">
    <location>
        <begin position="575"/>
        <end position="586"/>
    </location>
</feature>
<dbReference type="InterPro" id="IPR018181">
    <property type="entry name" value="Heat_shock_70_CS"/>
</dbReference>
<dbReference type="HAMAP" id="MF_00332">
    <property type="entry name" value="DnaK"/>
    <property type="match status" value="1"/>
</dbReference>
<feature type="compositionally biased region" description="Acidic residues" evidence="11">
    <location>
        <begin position="610"/>
        <end position="619"/>
    </location>
</feature>
<comment type="similarity">
    <text evidence="2 9 10">Belongs to the heat shock protein 70 family.</text>
</comment>
<accession>A0A136Q0L2</accession>
<dbReference type="OrthoDB" id="9766019at2"/>
<dbReference type="FunFam" id="3.90.640.10:FF:000003">
    <property type="entry name" value="Molecular chaperone DnaK"/>
    <property type="match status" value="1"/>
</dbReference>
<dbReference type="Gene3D" id="3.30.420.40">
    <property type="match status" value="2"/>
</dbReference>
<dbReference type="Gene3D" id="3.90.640.10">
    <property type="entry name" value="Actin, Chain A, domain 4"/>
    <property type="match status" value="1"/>
</dbReference>
<evidence type="ECO:0000313" key="12">
    <source>
        <dbReference type="EMBL" id="KXK64193.1"/>
    </source>
</evidence>
<dbReference type="NCBIfam" id="NF001413">
    <property type="entry name" value="PRK00290.1"/>
    <property type="match status" value="1"/>
</dbReference>
<dbReference type="GO" id="GO:0051082">
    <property type="term" value="F:unfolded protein binding"/>
    <property type="evidence" value="ECO:0007669"/>
    <property type="project" value="InterPro"/>
</dbReference>
<dbReference type="PANTHER" id="PTHR19375">
    <property type="entry name" value="HEAT SHOCK PROTEIN 70KDA"/>
    <property type="match status" value="1"/>
</dbReference>
<dbReference type="RefSeq" id="WP_066521374.1">
    <property type="nucleotide sequence ID" value="NZ_CABMOF010000005.1"/>
</dbReference>
<evidence type="ECO:0000256" key="8">
    <source>
        <dbReference type="ARBA" id="ARBA00023186"/>
    </source>
</evidence>
<dbReference type="KEGG" id="cmiu:B1H56_02780"/>
<dbReference type="SUPFAM" id="SSF100934">
    <property type="entry name" value="Heat shock protein 70kD (HSP70), C-terminal subdomain"/>
    <property type="match status" value="1"/>
</dbReference>
<dbReference type="PRINTS" id="PR00301">
    <property type="entry name" value="HEATSHOCK70"/>
</dbReference>
<dbReference type="Gene3D" id="2.60.34.10">
    <property type="entry name" value="Substrate Binding Domain Of DNAk, Chain A, domain 1"/>
    <property type="match status" value="1"/>
</dbReference>
<dbReference type="AlphaFoldDB" id="A0A136Q0L2"/>
<dbReference type="InterPro" id="IPR013126">
    <property type="entry name" value="Hsp_70_fam"/>
</dbReference>
<keyword evidence="4 9" id="KW-0597">Phosphoprotein</keyword>
<evidence type="ECO:0000256" key="9">
    <source>
        <dbReference type="HAMAP-Rule" id="MF_00332"/>
    </source>
</evidence>
<gene>
    <name evidence="9" type="primary">dnaK</name>
    <name evidence="12" type="ORF">HMPREF3293_02837</name>
</gene>
<keyword evidence="5 9" id="KW-0547">Nucleotide-binding</keyword>
<dbReference type="PROSITE" id="PS00297">
    <property type="entry name" value="HSP70_1"/>
    <property type="match status" value="1"/>
</dbReference>
<protein>
    <recommendedName>
        <fullName evidence="3 9">Chaperone protein DnaK</fullName>
    </recommendedName>
    <alternativeName>
        <fullName evidence="9">HSP70</fullName>
    </alternativeName>
    <alternativeName>
        <fullName evidence="9">Heat shock 70 kDa protein</fullName>
    </alternativeName>
    <alternativeName>
        <fullName evidence="9">Heat shock protein 70</fullName>
    </alternativeName>
</protein>
<reference evidence="12 13" key="1">
    <citation type="submission" date="2016-02" db="EMBL/GenBank/DDBJ databases">
        <authorList>
            <person name="Wen L."/>
            <person name="He K."/>
            <person name="Yang H."/>
        </authorList>
    </citation>
    <scope>NUCLEOTIDE SEQUENCE [LARGE SCALE GENOMIC DNA]</scope>
    <source>
        <strain evidence="12 13">DSM 22607</strain>
    </source>
</reference>
<dbReference type="PATRIC" id="fig|626937.4.peg.2797"/>
<dbReference type="InterPro" id="IPR029048">
    <property type="entry name" value="HSP70_C_sf"/>
</dbReference>
<sequence>MGKVIGIDLGTTNSCVAVMEGGEAVVIPNAEGARTTPSVVAFSNNGERLIGQVAKRQAVTNPDHTVMSIKRDMGTDRKIDIDGKTYSPQEISAMILQKLKSDAEAYLGETVTQAVITVPAYFSDSQRQATKDAGKIAGLEVLRIVNEPTAAALAYGLEKDNNQKVLVYDLGGGTFDVSLLEIGDGVIEVLATSGNNRLGGDDFDDKIVGWMVDEFKKSNGIDLSGDKIAMQRLKEAAEKAKIELSGVMQTNINLPFITADATGPKHLDLNLTRAKFDELTADLVAATEGPTTNAIKDAGISSSDIDKILLVGGSSRIPAVQDMVKRITGKEPFKGINPDECVAMGAAIQAGVLGGEVKDVLLLDVTPLSLGIETMGGICTKLIDRNTTIPAKKSQIFSTAADGQTSVEIHVLQGEREMAAANKTLGRFTLTGIAPAPRGVPQIEVTFDIDANGIVNVSAKDMGTGKEQKITITASTNLSDDEIDKAVKDAEKFAAEDEKRKEEVEARNNADSLIYQTEKTLKDLGDKVPKDDQKKIEDELAATKEALKTNNPDTIKSATEKLQKVSFDTFGKIYQQAGGDPNAAAGGAQGGAGFDPNYDPNGGTKKDDNVVDADYEVVDDDKKDDKKDK</sequence>
<evidence type="ECO:0000256" key="1">
    <source>
        <dbReference type="ARBA" id="ARBA00002290"/>
    </source>
</evidence>
<dbReference type="Gene3D" id="1.20.1270.10">
    <property type="match status" value="1"/>
</dbReference>
<dbReference type="SUPFAM" id="SSF100920">
    <property type="entry name" value="Heat shock protein 70kD (HSP70), peptide-binding domain"/>
    <property type="match status" value="1"/>
</dbReference>
<dbReference type="InterPro" id="IPR012725">
    <property type="entry name" value="Chaperone_DnaK"/>
</dbReference>
<dbReference type="EMBL" id="LSZW01000065">
    <property type="protein sequence ID" value="KXK64193.1"/>
    <property type="molecule type" value="Genomic_DNA"/>
</dbReference>
<dbReference type="PROSITE" id="PS01036">
    <property type="entry name" value="HSP70_3"/>
    <property type="match status" value="1"/>
</dbReference>
<evidence type="ECO:0000313" key="13">
    <source>
        <dbReference type="Proteomes" id="UP000070366"/>
    </source>
</evidence>
<keyword evidence="7 9" id="KW-0346">Stress response</keyword>
<keyword evidence="13" id="KW-1185">Reference proteome</keyword>
<dbReference type="Proteomes" id="UP000070366">
    <property type="component" value="Unassembled WGS sequence"/>
</dbReference>
<comment type="function">
    <text evidence="1 9">Acts as a chaperone.</text>
</comment>
<evidence type="ECO:0000256" key="2">
    <source>
        <dbReference type="ARBA" id="ARBA00007381"/>
    </source>
</evidence>
<dbReference type="GO" id="GO:0005524">
    <property type="term" value="F:ATP binding"/>
    <property type="evidence" value="ECO:0007669"/>
    <property type="project" value="UniProtKB-UniRule"/>
</dbReference>
<dbReference type="FunFam" id="1.20.1270.10:FF:000001">
    <property type="entry name" value="Molecular chaperone DnaK"/>
    <property type="match status" value="1"/>
</dbReference>
<feature type="region of interest" description="Disordered" evidence="11">
    <location>
        <begin position="574"/>
        <end position="629"/>
    </location>
</feature>
<feature type="compositionally biased region" description="Basic and acidic residues" evidence="11">
    <location>
        <begin position="620"/>
        <end position="629"/>
    </location>
</feature>
<evidence type="ECO:0000256" key="5">
    <source>
        <dbReference type="ARBA" id="ARBA00022741"/>
    </source>
</evidence>
<dbReference type="InterPro" id="IPR043129">
    <property type="entry name" value="ATPase_NBD"/>
</dbReference>
<evidence type="ECO:0000256" key="10">
    <source>
        <dbReference type="RuleBase" id="RU003322"/>
    </source>
</evidence>
<keyword evidence="8 9" id="KW-0143">Chaperone</keyword>
<dbReference type="PROSITE" id="PS00329">
    <property type="entry name" value="HSP70_2"/>
    <property type="match status" value="1"/>
</dbReference>
<dbReference type="GO" id="GO:0140662">
    <property type="term" value="F:ATP-dependent protein folding chaperone"/>
    <property type="evidence" value="ECO:0007669"/>
    <property type="project" value="InterPro"/>
</dbReference>
<feature type="modified residue" description="Phosphothreonine; by autocatalysis" evidence="9">
    <location>
        <position position="174"/>
    </location>
</feature>
<dbReference type="NCBIfam" id="TIGR02350">
    <property type="entry name" value="prok_dnaK"/>
    <property type="match status" value="1"/>
</dbReference>
<dbReference type="Pfam" id="PF00012">
    <property type="entry name" value="HSP70"/>
    <property type="match status" value="1"/>
</dbReference>
<dbReference type="SUPFAM" id="SSF53067">
    <property type="entry name" value="Actin-like ATPase domain"/>
    <property type="match status" value="2"/>
</dbReference>
<evidence type="ECO:0000256" key="6">
    <source>
        <dbReference type="ARBA" id="ARBA00022840"/>
    </source>
</evidence>
<evidence type="ECO:0000256" key="3">
    <source>
        <dbReference type="ARBA" id="ARBA00014415"/>
    </source>
</evidence>
<organism evidence="12 13">
    <name type="scientific">Christensenella minuta</name>
    <dbReference type="NCBI Taxonomy" id="626937"/>
    <lineage>
        <taxon>Bacteria</taxon>
        <taxon>Bacillati</taxon>
        <taxon>Bacillota</taxon>
        <taxon>Clostridia</taxon>
        <taxon>Christensenellales</taxon>
        <taxon>Christensenellaceae</taxon>
        <taxon>Christensenella</taxon>
    </lineage>
</organism>
<comment type="caution">
    <text evidence="12">The sequence shown here is derived from an EMBL/GenBank/DDBJ whole genome shotgun (WGS) entry which is preliminary data.</text>
</comment>
<dbReference type="CDD" id="cd10234">
    <property type="entry name" value="ASKHA_NBD_HSP70_DnaK-like"/>
    <property type="match status" value="1"/>
</dbReference>